<dbReference type="EMBL" id="LXQA010844745">
    <property type="protein sequence ID" value="MCI73713.1"/>
    <property type="molecule type" value="Genomic_DNA"/>
</dbReference>
<reference evidence="2 3" key="1">
    <citation type="journal article" date="2018" name="Front. Plant Sci.">
        <title>Red Clover (Trifolium pratense) and Zigzag Clover (T. medium) - A Picture of Genomic Similarities and Differences.</title>
        <authorList>
            <person name="Dluhosova J."/>
            <person name="Istvanek J."/>
            <person name="Nedelnik J."/>
            <person name="Repkova J."/>
        </authorList>
    </citation>
    <scope>NUCLEOTIDE SEQUENCE [LARGE SCALE GENOMIC DNA]</scope>
    <source>
        <strain evidence="3">cv. 10/8</strain>
        <tissue evidence="2">Leaf</tissue>
    </source>
</reference>
<feature type="non-terminal residue" evidence="2">
    <location>
        <position position="1"/>
    </location>
</feature>
<feature type="non-terminal residue" evidence="2">
    <location>
        <position position="75"/>
    </location>
</feature>
<dbReference type="AlphaFoldDB" id="A0A392UJB3"/>
<sequence length="75" mass="8414">LLAQPSNSRSPPEFRHLTQLHHLNLRTGKPLLISLRLHSEMEKVVFRKVFMENPLVGGSLDAGKAGGEKSERERA</sequence>
<comment type="caution">
    <text evidence="2">The sequence shown here is derived from an EMBL/GenBank/DDBJ whole genome shotgun (WGS) entry which is preliminary data.</text>
</comment>
<proteinExistence type="predicted"/>
<name>A0A392UJB3_9FABA</name>
<protein>
    <submittedName>
        <fullName evidence="2">Uncharacterized protein</fullName>
    </submittedName>
</protein>
<organism evidence="2 3">
    <name type="scientific">Trifolium medium</name>
    <dbReference type="NCBI Taxonomy" id="97028"/>
    <lineage>
        <taxon>Eukaryota</taxon>
        <taxon>Viridiplantae</taxon>
        <taxon>Streptophyta</taxon>
        <taxon>Embryophyta</taxon>
        <taxon>Tracheophyta</taxon>
        <taxon>Spermatophyta</taxon>
        <taxon>Magnoliopsida</taxon>
        <taxon>eudicotyledons</taxon>
        <taxon>Gunneridae</taxon>
        <taxon>Pentapetalae</taxon>
        <taxon>rosids</taxon>
        <taxon>fabids</taxon>
        <taxon>Fabales</taxon>
        <taxon>Fabaceae</taxon>
        <taxon>Papilionoideae</taxon>
        <taxon>50 kb inversion clade</taxon>
        <taxon>NPAAA clade</taxon>
        <taxon>Hologalegina</taxon>
        <taxon>IRL clade</taxon>
        <taxon>Trifolieae</taxon>
        <taxon>Trifolium</taxon>
    </lineage>
</organism>
<evidence type="ECO:0000313" key="2">
    <source>
        <dbReference type="EMBL" id="MCI73713.1"/>
    </source>
</evidence>
<feature type="region of interest" description="Disordered" evidence="1">
    <location>
        <begin position="56"/>
        <end position="75"/>
    </location>
</feature>
<evidence type="ECO:0000256" key="1">
    <source>
        <dbReference type="SAM" id="MobiDB-lite"/>
    </source>
</evidence>
<feature type="compositionally biased region" description="Basic and acidic residues" evidence="1">
    <location>
        <begin position="66"/>
        <end position="75"/>
    </location>
</feature>
<evidence type="ECO:0000313" key="3">
    <source>
        <dbReference type="Proteomes" id="UP000265520"/>
    </source>
</evidence>
<dbReference type="Proteomes" id="UP000265520">
    <property type="component" value="Unassembled WGS sequence"/>
</dbReference>
<keyword evidence="3" id="KW-1185">Reference proteome</keyword>
<accession>A0A392UJB3</accession>